<organism evidence="1">
    <name type="scientific">Arundo donax</name>
    <name type="common">Giant reed</name>
    <name type="synonym">Donax arundinaceus</name>
    <dbReference type="NCBI Taxonomy" id="35708"/>
    <lineage>
        <taxon>Eukaryota</taxon>
        <taxon>Viridiplantae</taxon>
        <taxon>Streptophyta</taxon>
        <taxon>Embryophyta</taxon>
        <taxon>Tracheophyta</taxon>
        <taxon>Spermatophyta</taxon>
        <taxon>Magnoliopsida</taxon>
        <taxon>Liliopsida</taxon>
        <taxon>Poales</taxon>
        <taxon>Poaceae</taxon>
        <taxon>PACMAD clade</taxon>
        <taxon>Arundinoideae</taxon>
        <taxon>Arundineae</taxon>
        <taxon>Arundo</taxon>
    </lineage>
</organism>
<dbReference type="AlphaFoldDB" id="A0A0A9G2J6"/>
<proteinExistence type="predicted"/>
<accession>A0A0A9G2J6</accession>
<protein>
    <submittedName>
        <fullName evidence="1">Uncharacterized protein</fullName>
    </submittedName>
</protein>
<sequence length="33" mass="3529">MHSVISLLAPIEIRTTYPEAGSIAGMLNLCLTI</sequence>
<dbReference type="EMBL" id="GBRH01181130">
    <property type="protein sequence ID" value="JAE16766.1"/>
    <property type="molecule type" value="Transcribed_RNA"/>
</dbReference>
<name>A0A0A9G2J6_ARUDO</name>
<reference evidence="1" key="1">
    <citation type="submission" date="2014-09" db="EMBL/GenBank/DDBJ databases">
        <authorList>
            <person name="Magalhaes I.L.F."/>
            <person name="Oliveira U."/>
            <person name="Santos F.R."/>
            <person name="Vidigal T.H.D.A."/>
            <person name="Brescovit A.D."/>
            <person name="Santos A.J."/>
        </authorList>
    </citation>
    <scope>NUCLEOTIDE SEQUENCE</scope>
    <source>
        <tissue evidence="1">Shoot tissue taken approximately 20 cm above the soil surface</tissue>
    </source>
</reference>
<evidence type="ECO:0000313" key="1">
    <source>
        <dbReference type="EMBL" id="JAE16766.1"/>
    </source>
</evidence>
<reference evidence="1" key="2">
    <citation type="journal article" date="2015" name="Data Brief">
        <title>Shoot transcriptome of the giant reed, Arundo donax.</title>
        <authorList>
            <person name="Barrero R.A."/>
            <person name="Guerrero F.D."/>
            <person name="Moolhuijzen P."/>
            <person name="Goolsby J.A."/>
            <person name="Tidwell J."/>
            <person name="Bellgard S.E."/>
            <person name="Bellgard M.I."/>
        </authorList>
    </citation>
    <scope>NUCLEOTIDE SEQUENCE</scope>
    <source>
        <tissue evidence="1">Shoot tissue taken approximately 20 cm above the soil surface</tissue>
    </source>
</reference>